<dbReference type="Pfam" id="PF17919">
    <property type="entry name" value="RT_RNaseH_2"/>
    <property type="match status" value="1"/>
</dbReference>
<dbReference type="EMBL" id="QXFW01001049">
    <property type="protein sequence ID" value="KAE8997534.1"/>
    <property type="molecule type" value="Genomic_DNA"/>
</dbReference>
<dbReference type="InterPro" id="IPR041577">
    <property type="entry name" value="RT_RNaseH_2"/>
</dbReference>
<protein>
    <recommendedName>
        <fullName evidence="6">Reverse transcriptase domain-containing protein</fullName>
    </recommendedName>
</protein>
<feature type="domain" description="Reverse transcriptase/retrotransposon-derived protein RNase H-like" evidence="3">
    <location>
        <begin position="393"/>
        <end position="441"/>
    </location>
</feature>
<evidence type="ECO:0008006" key="6">
    <source>
        <dbReference type="Google" id="ProtNLM"/>
    </source>
</evidence>
<dbReference type="GO" id="GO:0003824">
    <property type="term" value="F:catalytic activity"/>
    <property type="evidence" value="ECO:0007669"/>
    <property type="project" value="UniProtKB-KW"/>
</dbReference>
<accession>A0A6A3JZE2</accession>
<dbReference type="InterPro" id="IPR043128">
    <property type="entry name" value="Rev_trsase/Diguanyl_cyclase"/>
</dbReference>
<dbReference type="FunFam" id="3.30.70.270:FF:000020">
    <property type="entry name" value="Transposon Tf2-6 polyprotein-like Protein"/>
    <property type="match status" value="1"/>
</dbReference>
<dbReference type="Gene3D" id="3.10.10.10">
    <property type="entry name" value="HIV Type 1 Reverse Transcriptase, subunit A, domain 1"/>
    <property type="match status" value="1"/>
</dbReference>
<keyword evidence="1" id="KW-0511">Multifunctional enzyme</keyword>
<organism evidence="4 5">
    <name type="scientific">Phytophthora fragariae</name>
    <dbReference type="NCBI Taxonomy" id="53985"/>
    <lineage>
        <taxon>Eukaryota</taxon>
        <taxon>Sar</taxon>
        <taxon>Stramenopiles</taxon>
        <taxon>Oomycota</taxon>
        <taxon>Peronosporomycetes</taxon>
        <taxon>Peronosporales</taxon>
        <taxon>Peronosporaceae</taxon>
        <taxon>Phytophthora</taxon>
    </lineage>
</organism>
<reference evidence="4 5" key="1">
    <citation type="submission" date="2018-09" db="EMBL/GenBank/DDBJ databases">
        <title>Genomic investigation of the strawberry pathogen Phytophthora fragariae indicates pathogenicity is determined by transcriptional variation in three key races.</title>
        <authorList>
            <person name="Adams T.M."/>
            <person name="Armitage A.D."/>
            <person name="Sobczyk M.K."/>
            <person name="Bates H.J."/>
            <person name="Dunwell J.M."/>
            <person name="Nellist C.F."/>
            <person name="Harrison R.J."/>
        </authorList>
    </citation>
    <scope>NUCLEOTIDE SEQUENCE [LARGE SCALE GENOMIC DNA]</scope>
    <source>
        <strain evidence="4 5">SCRP245</strain>
    </source>
</reference>
<dbReference type="Proteomes" id="UP000460718">
    <property type="component" value="Unassembled WGS sequence"/>
</dbReference>
<dbReference type="Gene3D" id="3.30.70.270">
    <property type="match status" value="2"/>
</dbReference>
<dbReference type="PANTHER" id="PTHR37984:SF5">
    <property type="entry name" value="PROTEIN NYNRIN-LIKE"/>
    <property type="match status" value="1"/>
</dbReference>
<comment type="caution">
    <text evidence="4">The sequence shown here is derived from an EMBL/GenBank/DDBJ whole genome shotgun (WGS) entry which is preliminary data.</text>
</comment>
<proteinExistence type="predicted"/>
<name>A0A6A3JZE2_9STRA</name>
<evidence type="ECO:0000313" key="4">
    <source>
        <dbReference type="EMBL" id="KAE8997534.1"/>
    </source>
</evidence>
<evidence type="ECO:0000259" key="3">
    <source>
        <dbReference type="Pfam" id="PF17919"/>
    </source>
</evidence>
<feature type="domain" description="Reverse transcriptase" evidence="2">
    <location>
        <begin position="167"/>
        <end position="321"/>
    </location>
</feature>
<dbReference type="InterPro" id="IPR000477">
    <property type="entry name" value="RT_dom"/>
</dbReference>
<evidence type="ECO:0000259" key="2">
    <source>
        <dbReference type="Pfam" id="PF00078"/>
    </source>
</evidence>
<evidence type="ECO:0000256" key="1">
    <source>
        <dbReference type="ARBA" id="ARBA00023268"/>
    </source>
</evidence>
<sequence>MFTLGVVDSEGVQTKYITRKKLRKFLRLPAKDQPEHDFMIVLTNDTIKEIQSNVRRCDEPDNVGTEKAKRFLQTDWESFKKNPAYPIILEYKDSGFTPELPDGLPMERDMEHRIDVKYPNIAMYRQQWRLSPEQKAEIDKWVRDTIAKGLIRPSISPHAAPTFCVRKPVGWRIVHDYRYLNSNTIRQSVPMTRKEDVFDSMAGAYYLSCMDLMSAYYQVRMKMDHVKYTAFQAPSGLYEYLVVLMGVSNAPATMDRLTSSLFKGLPHTRSFYDDIYVFTKSKDINEHLRALRDVLEVLNKNKLYVKLSKCVFCAEDIPCLGDFIGWNGVRIDPDKVQTIRDWPVQRTQEQLHSFLGLTGYVQRFCEQYAELTAPLFTLLKKKNQRNSKITFNTVQLQNFKELKHRLSETPVLHLPDFTQQMHLRTDASQYAVGGVLLQVVDGVEAPSRTQAGR</sequence>
<dbReference type="InterPro" id="IPR043502">
    <property type="entry name" value="DNA/RNA_pol_sf"/>
</dbReference>
<dbReference type="AlphaFoldDB" id="A0A6A3JZE2"/>
<evidence type="ECO:0000313" key="5">
    <source>
        <dbReference type="Proteomes" id="UP000460718"/>
    </source>
</evidence>
<dbReference type="CDD" id="cd01647">
    <property type="entry name" value="RT_LTR"/>
    <property type="match status" value="1"/>
</dbReference>
<gene>
    <name evidence="4" type="ORF">PF011_g15439</name>
</gene>
<dbReference type="PANTHER" id="PTHR37984">
    <property type="entry name" value="PROTEIN CBG26694"/>
    <property type="match status" value="1"/>
</dbReference>
<dbReference type="Pfam" id="PF00078">
    <property type="entry name" value="RVT_1"/>
    <property type="match status" value="1"/>
</dbReference>
<dbReference type="InterPro" id="IPR050951">
    <property type="entry name" value="Retrovirus_Pol_polyprotein"/>
</dbReference>
<dbReference type="SUPFAM" id="SSF56672">
    <property type="entry name" value="DNA/RNA polymerases"/>
    <property type="match status" value="1"/>
</dbReference>